<keyword evidence="3" id="KW-0611">Plant defense</keyword>
<evidence type="ECO:0000259" key="5">
    <source>
        <dbReference type="Pfam" id="PF18052"/>
    </source>
</evidence>
<feature type="compositionally biased region" description="Low complexity" evidence="4">
    <location>
        <begin position="136"/>
        <end position="154"/>
    </location>
</feature>
<dbReference type="Pfam" id="PF18052">
    <property type="entry name" value="Rx_N"/>
    <property type="match status" value="1"/>
</dbReference>
<evidence type="ECO:0000313" key="6">
    <source>
        <dbReference type="EMBL" id="MCI23034.1"/>
    </source>
</evidence>
<protein>
    <submittedName>
        <fullName evidence="6">LRR and NB-ARC domain disease resistance protein</fullName>
    </submittedName>
</protein>
<accession>A0A392QGN7</accession>
<evidence type="ECO:0000256" key="3">
    <source>
        <dbReference type="ARBA" id="ARBA00022821"/>
    </source>
</evidence>
<evidence type="ECO:0000313" key="7">
    <source>
        <dbReference type="Proteomes" id="UP000265520"/>
    </source>
</evidence>
<dbReference type="Proteomes" id="UP000265520">
    <property type="component" value="Unassembled WGS sequence"/>
</dbReference>
<dbReference type="AlphaFoldDB" id="A0A392QGN7"/>
<dbReference type="GO" id="GO:0006952">
    <property type="term" value="P:defense response"/>
    <property type="evidence" value="ECO:0007669"/>
    <property type="project" value="UniProtKB-KW"/>
</dbReference>
<feature type="non-terminal residue" evidence="6">
    <location>
        <position position="161"/>
    </location>
</feature>
<dbReference type="CDD" id="cd14798">
    <property type="entry name" value="RX-CC_like"/>
    <property type="match status" value="1"/>
</dbReference>
<dbReference type="EMBL" id="LXQA010133781">
    <property type="protein sequence ID" value="MCI23034.1"/>
    <property type="molecule type" value="Genomic_DNA"/>
</dbReference>
<evidence type="ECO:0000256" key="2">
    <source>
        <dbReference type="ARBA" id="ARBA00022741"/>
    </source>
</evidence>
<dbReference type="PANTHER" id="PTHR19338:SF0">
    <property type="entry name" value="MITOCHONDRIAL IMPORT INNER MEMBRANE TRANSLOCASE SUBUNIT TIM13"/>
    <property type="match status" value="1"/>
</dbReference>
<feature type="domain" description="Disease resistance N-terminal" evidence="5">
    <location>
        <begin position="5"/>
        <end position="92"/>
    </location>
</feature>
<dbReference type="InterPro" id="IPR041118">
    <property type="entry name" value="Rx_N"/>
</dbReference>
<keyword evidence="7" id="KW-1185">Reference proteome</keyword>
<reference evidence="6 7" key="1">
    <citation type="journal article" date="2018" name="Front. Plant Sci.">
        <title>Red Clover (Trifolium pratense) and Zigzag Clover (T. medium) - A Picture of Genomic Similarities and Differences.</title>
        <authorList>
            <person name="Dluhosova J."/>
            <person name="Istvanek J."/>
            <person name="Nedelnik J."/>
            <person name="Repkova J."/>
        </authorList>
    </citation>
    <scope>NUCLEOTIDE SEQUENCE [LARGE SCALE GENOMIC DNA]</scope>
    <source>
        <strain evidence="7">cv. 10/8</strain>
        <tissue evidence="6">Leaf</tissue>
    </source>
</reference>
<proteinExistence type="predicted"/>
<name>A0A392QGN7_9FABA</name>
<dbReference type="GO" id="GO:0000166">
    <property type="term" value="F:nucleotide binding"/>
    <property type="evidence" value="ECO:0007669"/>
    <property type="project" value="UniProtKB-KW"/>
</dbReference>
<dbReference type="InterPro" id="IPR038005">
    <property type="entry name" value="RX-like_CC"/>
</dbReference>
<feature type="region of interest" description="Disordered" evidence="4">
    <location>
        <begin position="136"/>
        <end position="161"/>
    </location>
</feature>
<keyword evidence="1" id="KW-0677">Repeat</keyword>
<sequence length="161" mass="18298">MASIAVDVVVSVVAKLLIEEYGVLGDTARHVEWIEKELRSMRGLLEQVEHHRYGEQEQAFNEWAEKLKDVALDAKNVIETFVIKSVKRKRWGALHWFDKYYVGKQLEHIRTRMRDISHTGMNLNMNIRISVQAPAPAVGEEAPPPSRSSSSSRSTTIVVAM</sequence>
<dbReference type="PANTHER" id="PTHR19338">
    <property type="entry name" value="TRANSLOCASE OF INNER MITOCHONDRIAL MEMBRANE 13 HOMOLOG"/>
    <property type="match status" value="1"/>
</dbReference>
<comment type="caution">
    <text evidence="6">The sequence shown here is derived from an EMBL/GenBank/DDBJ whole genome shotgun (WGS) entry which is preliminary data.</text>
</comment>
<keyword evidence="2" id="KW-0547">Nucleotide-binding</keyword>
<dbReference type="Gene3D" id="1.20.5.4130">
    <property type="match status" value="1"/>
</dbReference>
<evidence type="ECO:0000256" key="4">
    <source>
        <dbReference type="SAM" id="MobiDB-lite"/>
    </source>
</evidence>
<organism evidence="6 7">
    <name type="scientific">Trifolium medium</name>
    <dbReference type="NCBI Taxonomy" id="97028"/>
    <lineage>
        <taxon>Eukaryota</taxon>
        <taxon>Viridiplantae</taxon>
        <taxon>Streptophyta</taxon>
        <taxon>Embryophyta</taxon>
        <taxon>Tracheophyta</taxon>
        <taxon>Spermatophyta</taxon>
        <taxon>Magnoliopsida</taxon>
        <taxon>eudicotyledons</taxon>
        <taxon>Gunneridae</taxon>
        <taxon>Pentapetalae</taxon>
        <taxon>rosids</taxon>
        <taxon>fabids</taxon>
        <taxon>Fabales</taxon>
        <taxon>Fabaceae</taxon>
        <taxon>Papilionoideae</taxon>
        <taxon>50 kb inversion clade</taxon>
        <taxon>NPAAA clade</taxon>
        <taxon>Hologalegina</taxon>
        <taxon>IRL clade</taxon>
        <taxon>Trifolieae</taxon>
        <taxon>Trifolium</taxon>
    </lineage>
</organism>
<evidence type="ECO:0000256" key="1">
    <source>
        <dbReference type="ARBA" id="ARBA00022737"/>
    </source>
</evidence>